<dbReference type="Proteomes" id="UP000008066">
    <property type="component" value="Unassembled WGS sequence"/>
</dbReference>
<evidence type="ECO:0000313" key="3">
    <source>
        <dbReference type="Proteomes" id="UP000008066"/>
    </source>
</evidence>
<proteinExistence type="predicted"/>
<dbReference type="Pfam" id="PF09362">
    <property type="entry name" value="DUF1996"/>
    <property type="match status" value="1"/>
</dbReference>
<dbReference type="GeneID" id="18255882"/>
<sequence length="471" mass="52071">MPATAALIGSRIRTTIYMDIAQSTGHQTRGLGTQIYNIATAVEPDLLKYQDRERFPSLRLINRRGDLSAPSPKGWLSHLKLIKSLFEILPTPADGLHTFSKELLTMRYISYLLALAARALAEPSPNPYPQFGFGGLNQMTMLRFGCANIVIDRIDPLVNPGQVPSPHIHQIVGGNAFNVTMPTDDVAEHATCTSCAFADDFSNYWTANLYFRARNGSYKRVPQGGHAYQFGDRFSTQTQGGILVYYVSAQPGRITAFKPGFRMLVGDPNMRSRSDTRLRRQNCYRCYTGPNFGGDVGAPCMDPAVDTEALPNKPCPGGIRSNIAFPTCWDGKNLDTPNHQDHVAYPVNGPADFLSLGGNCPSTHPVRIPQLMYEVVWDTTQFNDRSLWPEDGSQPFVLSTGDPTGLGQHGDYVFGWKGDSLQRAMDTAGCFGAQCANLRTQSIEEARRCTVKQAAREDYDKWLDKLPGVEM</sequence>
<dbReference type="OMA" id="QNCFRCY"/>
<dbReference type="OrthoDB" id="74764at2759"/>
<dbReference type="EMBL" id="GL988040">
    <property type="protein sequence ID" value="EGS22320.1"/>
    <property type="molecule type" value="Genomic_DNA"/>
</dbReference>
<dbReference type="PANTHER" id="PTHR43662">
    <property type="match status" value="1"/>
</dbReference>
<name>G0S2T7_CHATD</name>
<accession>G0S2T7</accession>
<evidence type="ECO:0000313" key="2">
    <source>
        <dbReference type="EMBL" id="EGS22320.1"/>
    </source>
</evidence>
<evidence type="ECO:0000259" key="1">
    <source>
        <dbReference type="Pfam" id="PF09362"/>
    </source>
</evidence>
<dbReference type="eggNOG" id="ENOG502RXTA">
    <property type="taxonomic scope" value="Eukaryota"/>
</dbReference>
<protein>
    <recommendedName>
        <fullName evidence="1">DUF1996 domain-containing protein</fullName>
    </recommendedName>
</protein>
<keyword evidence="3" id="KW-1185">Reference proteome</keyword>
<dbReference type="PANTHER" id="PTHR43662:SF6">
    <property type="entry name" value="DUF1996 DOMAIN-CONTAINING PROTEIN"/>
    <property type="match status" value="1"/>
</dbReference>
<dbReference type="InterPro" id="IPR018535">
    <property type="entry name" value="DUF1996"/>
</dbReference>
<feature type="domain" description="DUF1996" evidence="1">
    <location>
        <begin position="155"/>
        <end position="416"/>
    </location>
</feature>
<reference evidence="2 3" key="1">
    <citation type="journal article" date="2011" name="Cell">
        <title>Insight into structure and assembly of the nuclear pore complex by utilizing the genome of a eukaryotic thermophile.</title>
        <authorList>
            <person name="Amlacher S."/>
            <person name="Sarges P."/>
            <person name="Flemming D."/>
            <person name="van Noort V."/>
            <person name="Kunze R."/>
            <person name="Devos D.P."/>
            <person name="Arumugam M."/>
            <person name="Bork P."/>
            <person name="Hurt E."/>
        </authorList>
    </citation>
    <scope>NUCLEOTIDE SEQUENCE [LARGE SCALE GENOMIC DNA]</scope>
    <source>
        <strain evidence="3">DSM 1495 / CBS 144.50 / IMI 039719</strain>
    </source>
</reference>
<dbReference type="KEGG" id="cthr:CTHT_0018440"/>
<dbReference type="STRING" id="759272.G0S2T7"/>
<dbReference type="HOGENOM" id="CLU_014722_0_0_1"/>
<dbReference type="RefSeq" id="XP_006692339.1">
    <property type="nucleotide sequence ID" value="XM_006692276.1"/>
</dbReference>
<gene>
    <name evidence="2" type="ORF">CTHT_0018440</name>
</gene>
<organism evidence="3">
    <name type="scientific">Chaetomium thermophilum (strain DSM 1495 / CBS 144.50 / IMI 039719)</name>
    <name type="common">Thermochaetoides thermophila</name>
    <dbReference type="NCBI Taxonomy" id="759272"/>
    <lineage>
        <taxon>Eukaryota</taxon>
        <taxon>Fungi</taxon>
        <taxon>Dikarya</taxon>
        <taxon>Ascomycota</taxon>
        <taxon>Pezizomycotina</taxon>
        <taxon>Sordariomycetes</taxon>
        <taxon>Sordariomycetidae</taxon>
        <taxon>Sordariales</taxon>
        <taxon>Chaetomiaceae</taxon>
        <taxon>Thermochaetoides</taxon>
    </lineage>
</organism>
<dbReference type="AlphaFoldDB" id="G0S2T7"/>